<keyword evidence="1" id="KW-1133">Transmembrane helix</keyword>
<reference evidence="3" key="1">
    <citation type="submission" date="2017-05" db="EMBL/GenBank/DDBJ databases">
        <title>Physiological properties and genetic analysis related to exopolysaccharide production of fresh-water unicellular cyanobacterium Aphanothece sacrum, Suizenji Nori, that has been cultured as a food source in Japan.</title>
        <authorList>
            <person name="Kanesaki Y."/>
            <person name="Yoshikawa S."/>
            <person name="Ohki K."/>
        </authorList>
    </citation>
    <scope>NUCLEOTIDE SEQUENCE [LARGE SCALE GENOMIC DNA]</scope>
    <source>
        <strain evidence="3">FPU1</strain>
    </source>
</reference>
<comment type="caution">
    <text evidence="2">The sequence shown here is derived from an EMBL/GenBank/DDBJ whole genome shotgun (WGS) entry which is preliminary data.</text>
</comment>
<sequence length="204" mass="23533">MKIGHIAIIFNSVGICLTLLIMLYAKRFEPSVIGLFMPPATPPYPTAGFLTHTFQLLCCIPPVICAFTFSFLKKISPQHKNLNFLLGSSLITSAFLMNEIYRIHIIFLYFNIPKIITIQVYAIIMLIYFFVFWKDLKQTPYHIIIISVILLFLAIIADSLFLRGVIYNPLIEGLPKLFSGLNYALYYWIIGYQELHNSWVNRKS</sequence>
<feature type="transmembrane region" description="Helical" evidence="1">
    <location>
        <begin position="140"/>
        <end position="157"/>
    </location>
</feature>
<name>A0A401ICS2_APHSA</name>
<keyword evidence="3" id="KW-1185">Reference proteome</keyword>
<keyword evidence="1" id="KW-0812">Transmembrane</keyword>
<dbReference type="RefSeq" id="WP_124976309.1">
    <property type="nucleotide sequence ID" value="NZ_BDQK01000001.1"/>
</dbReference>
<keyword evidence="1" id="KW-0472">Membrane</keyword>
<gene>
    <name evidence="2" type="ORF">AsFPU1_0444</name>
</gene>
<organism evidence="2 3">
    <name type="scientific">Aphanothece sacrum FPU1</name>
    <dbReference type="NCBI Taxonomy" id="1920663"/>
    <lineage>
        <taxon>Bacteria</taxon>
        <taxon>Bacillati</taxon>
        <taxon>Cyanobacteriota</taxon>
        <taxon>Cyanophyceae</taxon>
        <taxon>Oscillatoriophycideae</taxon>
        <taxon>Chroococcales</taxon>
        <taxon>Aphanothecaceae</taxon>
        <taxon>Aphanothece</taxon>
    </lineage>
</organism>
<feature type="transmembrane region" description="Helical" evidence="1">
    <location>
        <begin position="45"/>
        <end position="72"/>
    </location>
</feature>
<evidence type="ECO:0000313" key="2">
    <source>
        <dbReference type="EMBL" id="GBF79052.1"/>
    </source>
</evidence>
<dbReference type="EMBL" id="BDQK01000001">
    <property type="protein sequence ID" value="GBF79052.1"/>
    <property type="molecule type" value="Genomic_DNA"/>
</dbReference>
<accession>A0A401ICS2</accession>
<feature type="transmembrane region" description="Helical" evidence="1">
    <location>
        <begin position="84"/>
        <end position="110"/>
    </location>
</feature>
<protein>
    <submittedName>
        <fullName evidence="2">Uncharacterized protein</fullName>
    </submittedName>
</protein>
<evidence type="ECO:0000256" key="1">
    <source>
        <dbReference type="SAM" id="Phobius"/>
    </source>
</evidence>
<evidence type="ECO:0000313" key="3">
    <source>
        <dbReference type="Proteomes" id="UP000287247"/>
    </source>
</evidence>
<feature type="transmembrane region" description="Helical" evidence="1">
    <location>
        <begin position="177"/>
        <end position="195"/>
    </location>
</feature>
<feature type="transmembrane region" description="Helical" evidence="1">
    <location>
        <begin position="116"/>
        <end position="133"/>
    </location>
</feature>
<proteinExistence type="predicted"/>
<dbReference type="AlphaFoldDB" id="A0A401ICS2"/>
<dbReference type="OrthoDB" id="428281at2"/>
<feature type="transmembrane region" description="Helical" evidence="1">
    <location>
        <begin position="7"/>
        <end position="25"/>
    </location>
</feature>
<dbReference type="Proteomes" id="UP000287247">
    <property type="component" value="Unassembled WGS sequence"/>
</dbReference>